<dbReference type="Gene3D" id="3.30.420.40">
    <property type="match status" value="2"/>
</dbReference>
<name>A0ABU0IYC2_9HYPH</name>
<reference evidence="2 3" key="1">
    <citation type="submission" date="2023-07" db="EMBL/GenBank/DDBJ databases">
        <title>Genomic Encyclopedia of Type Strains, Phase IV (KMG-IV): sequencing the most valuable type-strain genomes for metagenomic binning, comparative biology and taxonomic classification.</title>
        <authorList>
            <person name="Goeker M."/>
        </authorList>
    </citation>
    <scope>NUCLEOTIDE SEQUENCE [LARGE SCALE GENOMIC DNA]</scope>
    <source>
        <strain evidence="2 3">DSM 19619</strain>
    </source>
</reference>
<keyword evidence="2" id="KW-0808">Transferase</keyword>
<dbReference type="PANTHER" id="PTHR18964">
    <property type="entry name" value="ROK (REPRESSOR, ORF, KINASE) FAMILY"/>
    <property type="match status" value="1"/>
</dbReference>
<dbReference type="InterPro" id="IPR036390">
    <property type="entry name" value="WH_DNA-bd_sf"/>
</dbReference>
<dbReference type="InterPro" id="IPR036388">
    <property type="entry name" value="WH-like_DNA-bd_sf"/>
</dbReference>
<proteinExistence type="inferred from homology"/>
<keyword evidence="2" id="KW-0418">Kinase</keyword>
<evidence type="ECO:0000313" key="2">
    <source>
        <dbReference type="EMBL" id="MDQ0467007.1"/>
    </source>
</evidence>
<gene>
    <name evidence="2" type="ORF">QO011_000002</name>
</gene>
<dbReference type="Pfam" id="PF00480">
    <property type="entry name" value="ROK"/>
    <property type="match status" value="1"/>
</dbReference>
<evidence type="ECO:0000256" key="1">
    <source>
        <dbReference type="ARBA" id="ARBA00006479"/>
    </source>
</evidence>
<dbReference type="RefSeq" id="WP_307266075.1">
    <property type="nucleotide sequence ID" value="NZ_JAUSVX010000001.1"/>
</dbReference>
<dbReference type="Proteomes" id="UP001242480">
    <property type="component" value="Unassembled WGS sequence"/>
</dbReference>
<dbReference type="InterPro" id="IPR043129">
    <property type="entry name" value="ATPase_NBD"/>
</dbReference>
<comment type="similarity">
    <text evidence="1">Belongs to the ROK (NagC/XylR) family.</text>
</comment>
<dbReference type="SUPFAM" id="SSF46785">
    <property type="entry name" value="Winged helix' DNA-binding domain"/>
    <property type="match status" value="1"/>
</dbReference>
<keyword evidence="3" id="KW-1185">Reference proteome</keyword>
<dbReference type="EMBL" id="JAUSVX010000001">
    <property type="protein sequence ID" value="MDQ0467007.1"/>
    <property type="molecule type" value="Genomic_DNA"/>
</dbReference>
<evidence type="ECO:0000313" key="3">
    <source>
        <dbReference type="Proteomes" id="UP001242480"/>
    </source>
</evidence>
<sequence length="388" mass="40326">MKLVLPRETAAETPLTESAQAVLRTLARIGPTTRPQLSALLSLSKPTMSVAVAELIGQGLVAPSGSTQGATGRRATIYGLGSGAGHVIGVDAGSTQVRALAQTLDGRRLAEVEERLARGQRHVSPAMSAAVRAAADRVSAAVGGAFGPLRAIAVALPVVVSANRPEITHKGDMETLLEAFEPAAPVPLILENNVNCAALAEMHHGAARERGSFAYLQVGIKIGLGIVHEGRLFRGFHGAAGEVARVPFPWSETEMPRREGLEHHLGAEALMRRVARDWPAVEGPCPRDAAGLFERAAAGSPAAQRWVERHAADIGRMIVACVGILDPGLVVLGGGVGQNPVLAREARKVVSSLVWPTEIVTSSLGNRGTALGAVQLAADYALEAILGG</sequence>
<comment type="caution">
    <text evidence="2">The sequence shown here is derived from an EMBL/GenBank/DDBJ whole genome shotgun (WGS) entry which is preliminary data.</text>
</comment>
<organism evidence="2 3">
    <name type="scientific">Labrys wisconsinensis</name>
    <dbReference type="NCBI Taxonomy" id="425677"/>
    <lineage>
        <taxon>Bacteria</taxon>
        <taxon>Pseudomonadati</taxon>
        <taxon>Pseudomonadota</taxon>
        <taxon>Alphaproteobacteria</taxon>
        <taxon>Hyphomicrobiales</taxon>
        <taxon>Xanthobacteraceae</taxon>
        <taxon>Labrys</taxon>
    </lineage>
</organism>
<dbReference type="GO" id="GO:0016301">
    <property type="term" value="F:kinase activity"/>
    <property type="evidence" value="ECO:0007669"/>
    <property type="project" value="UniProtKB-KW"/>
</dbReference>
<protein>
    <submittedName>
        <fullName evidence="2">NBD/HSP70 family sugar kinase</fullName>
    </submittedName>
</protein>
<accession>A0ABU0IYC2</accession>
<dbReference type="PANTHER" id="PTHR18964:SF149">
    <property type="entry name" value="BIFUNCTIONAL UDP-N-ACETYLGLUCOSAMINE 2-EPIMERASE_N-ACETYLMANNOSAMINE KINASE"/>
    <property type="match status" value="1"/>
</dbReference>
<dbReference type="SUPFAM" id="SSF53067">
    <property type="entry name" value="Actin-like ATPase domain"/>
    <property type="match status" value="1"/>
</dbReference>
<dbReference type="Gene3D" id="1.10.10.10">
    <property type="entry name" value="Winged helix-like DNA-binding domain superfamily/Winged helix DNA-binding domain"/>
    <property type="match status" value="1"/>
</dbReference>
<dbReference type="InterPro" id="IPR000600">
    <property type="entry name" value="ROK"/>
</dbReference>